<gene>
    <name evidence="2" type="ORF">LENED_009740</name>
</gene>
<dbReference type="InterPro" id="IPR036188">
    <property type="entry name" value="FAD/NAD-bd_sf"/>
</dbReference>
<evidence type="ECO:0000313" key="3">
    <source>
        <dbReference type="Proteomes" id="UP000188533"/>
    </source>
</evidence>
<dbReference type="SUPFAM" id="SSF51905">
    <property type="entry name" value="FAD/NAD(P)-binding domain"/>
    <property type="match status" value="1"/>
</dbReference>
<dbReference type="Proteomes" id="UP000188533">
    <property type="component" value="Unassembled WGS sequence"/>
</dbReference>
<dbReference type="Gene3D" id="1.10.405.20">
    <property type="match status" value="1"/>
</dbReference>
<sequence length="516" mass="56252">MGTRKTLHRDDLDAVVDSNILSLTGDLGLQRIRAAKLNPYSEGLLLPWVRVAASAAYPVCIVGAGPSGLTVAHELESRGVPTVIYDSNVEVGGKCQSYYDDPETRSTYHAMGALIFTNLTYSNTLPLILEAGLPLSPALSPGPSANWSYWQYSPGTDAGQNLNVTQTALPTLPEDAAIALEVAAYTTLWLTEFQPQYTESRYPNGVPTELTVPMSEWLASKGFQFLPVFVEEGLVYEGYGDFSQTPALYALQFLTPEILTYYIGTTPGYFVDFHKLWLWYAERSVSGPIYSSTNVTKIDRSAENPVVTYISAGNRSSNTQTCSSVVLAFPPTTRALEATGLDFTTDEASLFADVGVTAYWATAFNMSELPYPYAFLKNPPLPDFGPLAMLRYFNDSPIATAYSFGTSPYNESTSDSDEQVIELLLQAATDLGAGIANIKVGGVTTANTVTADDIKLFTRQDHFPHVLTDALAGGFYKKYNALQGKKNTYWTSGLNRFENVESAILSAKDLVANVMF</sequence>
<evidence type="ECO:0000259" key="1">
    <source>
        <dbReference type="Pfam" id="PF01593"/>
    </source>
</evidence>
<dbReference type="Gene3D" id="3.50.50.60">
    <property type="entry name" value="FAD/NAD(P)-binding domain"/>
    <property type="match status" value="1"/>
</dbReference>
<dbReference type="AlphaFoldDB" id="A0A1Q3EKN4"/>
<feature type="domain" description="Amine oxidase" evidence="1">
    <location>
        <begin position="67"/>
        <end position="335"/>
    </location>
</feature>
<dbReference type="EMBL" id="BDGU01000492">
    <property type="protein sequence ID" value="GAW07729.1"/>
    <property type="molecule type" value="Genomic_DNA"/>
</dbReference>
<name>A0A1Q3EKN4_LENED</name>
<dbReference type="PANTHER" id="PTHR42923">
    <property type="entry name" value="PROTOPORPHYRINOGEN OXIDASE"/>
    <property type="match status" value="1"/>
</dbReference>
<proteinExistence type="predicted"/>
<organism evidence="2 3">
    <name type="scientific">Lentinula edodes</name>
    <name type="common">Shiitake mushroom</name>
    <name type="synonym">Lentinus edodes</name>
    <dbReference type="NCBI Taxonomy" id="5353"/>
    <lineage>
        <taxon>Eukaryota</taxon>
        <taxon>Fungi</taxon>
        <taxon>Dikarya</taxon>
        <taxon>Basidiomycota</taxon>
        <taxon>Agaricomycotina</taxon>
        <taxon>Agaricomycetes</taxon>
        <taxon>Agaricomycetidae</taxon>
        <taxon>Agaricales</taxon>
        <taxon>Marasmiineae</taxon>
        <taxon>Omphalotaceae</taxon>
        <taxon>Lentinula</taxon>
    </lineage>
</organism>
<comment type="caution">
    <text evidence="2">The sequence shown here is derived from an EMBL/GenBank/DDBJ whole genome shotgun (WGS) entry which is preliminary data.</text>
</comment>
<keyword evidence="3" id="KW-1185">Reference proteome</keyword>
<reference evidence="2 3" key="1">
    <citation type="submission" date="2016-08" db="EMBL/GenBank/DDBJ databases">
        <authorList>
            <consortium name="Lentinula edodes genome sequencing consortium"/>
            <person name="Sakamoto Y."/>
            <person name="Nakade K."/>
            <person name="Sato S."/>
            <person name="Yoshida Y."/>
            <person name="Miyazaki K."/>
            <person name="Natsume S."/>
            <person name="Konno N."/>
        </authorList>
    </citation>
    <scope>NUCLEOTIDE SEQUENCE [LARGE SCALE GENOMIC DNA]</scope>
    <source>
        <strain evidence="2 3">NBRC 111202</strain>
    </source>
</reference>
<dbReference type="PRINTS" id="PR00419">
    <property type="entry name" value="ADXRDTASE"/>
</dbReference>
<dbReference type="Pfam" id="PF01593">
    <property type="entry name" value="Amino_oxidase"/>
    <property type="match status" value="1"/>
</dbReference>
<accession>A0A1Q3EKN4</accession>
<dbReference type="InterPro" id="IPR002937">
    <property type="entry name" value="Amino_oxidase"/>
</dbReference>
<dbReference type="PANTHER" id="PTHR42923:SF3">
    <property type="entry name" value="PROTOPORPHYRINOGEN OXIDASE"/>
    <property type="match status" value="1"/>
</dbReference>
<protein>
    <submittedName>
        <fullName evidence="2">FAD NAD-P-binding domain-containing protein</fullName>
    </submittedName>
</protein>
<reference evidence="2 3" key="2">
    <citation type="submission" date="2017-02" db="EMBL/GenBank/DDBJ databases">
        <title>A genome survey and senescence transcriptome analysis in Lentinula edodes.</title>
        <authorList>
            <person name="Sakamoto Y."/>
            <person name="Nakade K."/>
            <person name="Sato S."/>
            <person name="Yoshida Y."/>
            <person name="Miyazaki K."/>
            <person name="Natsume S."/>
            <person name="Konno N."/>
        </authorList>
    </citation>
    <scope>NUCLEOTIDE SEQUENCE [LARGE SCALE GENOMIC DNA]</scope>
    <source>
        <strain evidence="2 3">NBRC 111202</strain>
    </source>
</reference>
<dbReference type="GO" id="GO:0016491">
    <property type="term" value="F:oxidoreductase activity"/>
    <property type="evidence" value="ECO:0007669"/>
    <property type="project" value="InterPro"/>
</dbReference>
<dbReference type="STRING" id="5353.A0A1Q3EKN4"/>
<evidence type="ECO:0000313" key="2">
    <source>
        <dbReference type="EMBL" id="GAW07729.1"/>
    </source>
</evidence>
<dbReference type="InterPro" id="IPR050464">
    <property type="entry name" value="Zeta_carotene_desat/Oxidored"/>
</dbReference>
<dbReference type="Gene3D" id="3.30.70.1990">
    <property type="match status" value="1"/>
</dbReference>